<dbReference type="KEGG" id="vpo:Kpol_526p48"/>
<dbReference type="GeneID" id="5544954"/>
<keyword evidence="1" id="KW-1133">Transmembrane helix</keyword>
<evidence type="ECO:0000313" key="4">
    <source>
        <dbReference type="Proteomes" id="UP000000267"/>
    </source>
</evidence>
<dbReference type="OrthoDB" id="2140105at2759"/>
<dbReference type="STRING" id="436907.A7TLV3"/>
<name>A7TLV3_VANPO</name>
<reference evidence="3 4" key="1">
    <citation type="journal article" date="2007" name="Proc. Natl. Acad. Sci. U.S.A.">
        <title>Independent sorting-out of thousands of duplicated gene pairs in two yeast species descended from a whole-genome duplication.</title>
        <authorList>
            <person name="Scannell D.R."/>
            <person name="Frank A.C."/>
            <person name="Conant G.C."/>
            <person name="Byrne K.P."/>
            <person name="Woolfit M."/>
            <person name="Wolfe K.H."/>
        </authorList>
    </citation>
    <scope>NUCLEOTIDE SEQUENCE [LARGE SCALE GENOMIC DNA]</scope>
    <source>
        <strain evidence="4">ATCC 22028 / DSM 70294 / BCRC 21397 / CBS 2163 / NBRC 10782 / NRRL Y-8283 / UCD 57-17</strain>
    </source>
</reference>
<feature type="transmembrane region" description="Helical" evidence="1">
    <location>
        <begin position="443"/>
        <end position="461"/>
    </location>
</feature>
<dbReference type="PhylomeDB" id="A7TLV3"/>
<sequence>MKESNATVEPPSDSYDEVNSLNLNKEYISKDDSGENVDNERLQNDEPPRVNFWDHSLKDLRFELCKGFLINLFLLGCMCFTVLCIYWGASYHRNKFIHKVHLIALFQDEDGQSPLSQLGYSVLKNYTSVIKGTWTVYNQSEFIEHYNLPNSTVVNEELFKIIHHEDYWFSVNIKENATQALINSLSNNNTQLFNASQFFEVGFESGRDPTNLRSAILPLAQAFESVYKRIYLSSLLPSIVNSTTSSNDPPSTEKLISASSLAFTYSDYRPFVDAVDLAPLQVGAIYTIILTIVQFALWGKTHGAFSQKLKIPQLIVYRIVVSVITLFFLSLFYCTISAVYKVKFTRTFGRGGFMVYWMSTWLVMLAVGGASENMVGLIIAYGAQYIAFWILTWIILNISVTFFPLALDSSFYRFGYAMPVHNAVDIYKTIFLDLSKHKMGRNYGILCAWVALNWILMPLFMKLTGAKMKKNAQQQMEASLKMAKAKGII</sequence>
<feature type="transmembrane region" description="Helical" evidence="1">
    <location>
        <begin position="278"/>
        <end position="298"/>
    </location>
</feature>
<feature type="transmembrane region" description="Helical" evidence="1">
    <location>
        <begin position="386"/>
        <end position="407"/>
    </location>
</feature>
<dbReference type="RefSeq" id="XP_001644653.1">
    <property type="nucleotide sequence ID" value="XM_001644603.1"/>
</dbReference>
<evidence type="ECO:0000256" key="1">
    <source>
        <dbReference type="SAM" id="Phobius"/>
    </source>
</evidence>
<feature type="domain" description="DUF3533" evidence="2">
    <location>
        <begin position="71"/>
        <end position="455"/>
    </location>
</feature>
<dbReference type="GO" id="GO:0016020">
    <property type="term" value="C:membrane"/>
    <property type="evidence" value="ECO:0007669"/>
    <property type="project" value="TreeGrafter"/>
</dbReference>
<dbReference type="PANTHER" id="PTHR34814:SF1">
    <property type="entry name" value="NITROSOGUANIDINE RESISTANCE PROTEIN SNG1"/>
    <property type="match status" value="1"/>
</dbReference>
<dbReference type="InterPro" id="IPR022703">
    <property type="entry name" value="DUF3533"/>
</dbReference>
<dbReference type="FunCoup" id="A7TLV3">
    <property type="interactions" value="63"/>
</dbReference>
<feature type="transmembrane region" description="Helical" evidence="1">
    <location>
        <begin position="68"/>
        <end position="89"/>
    </location>
</feature>
<dbReference type="Pfam" id="PF12051">
    <property type="entry name" value="DUF3533"/>
    <property type="match status" value="1"/>
</dbReference>
<dbReference type="OMA" id="ESHYRDP"/>
<evidence type="ECO:0000259" key="2">
    <source>
        <dbReference type="Pfam" id="PF12051"/>
    </source>
</evidence>
<gene>
    <name evidence="3" type="ORF">Kpol_526p48</name>
</gene>
<dbReference type="InParanoid" id="A7TLV3"/>
<dbReference type="eggNOG" id="ENOG502QUA0">
    <property type="taxonomic scope" value="Eukaryota"/>
</dbReference>
<dbReference type="HOGENOM" id="CLU_020178_1_0_1"/>
<dbReference type="PANTHER" id="PTHR34814">
    <property type="entry name" value="NITROSOGUANIDINE RESISTANCE PROTEIN SNG1"/>
    <property type="match status" value="1"/>
</dbReference>
<dbReference type="EMBL" id="DS480417">
    <property type="protein sequence ID" value="EDO16795.1"/>
    <property type="molecule type" value="Genomic_DNA"/>
</dbReference>
<organism evidence="4">
    <name type="scientific">Vanderwaltozyma polyspora (strain ATCC 22028 / DSM 70294 / BCRC 21397 / CBS 2163 / NBRC 10782 / NRRL Y-8283 / UCD 57-17)</name>
    <name type="common">Kluyveromyces polysporus</name>
    <dbReference type="NCBI Taxonomy" id="436907"/>
    <lineage>
        <taxon>Eukaryota</taxon>
        <taxon>Fungi</taxon>
        <taxon>Dikarya</taxon>
        <taxon>Ascomycota</taxon>
        <taxon>Saccharomycotina</taxon>
        <taxon>Saccharomycetes</taxon>
        <taxon>Saccharomycetales</taxon>
        <taxon>Saccharomycetaceae</taxon>
        <taxon>Vanderwaltozyma</taxon>
    </lineage>
</organism>
<accession>A7TLV3</accession>
<keyword evidence="1" id="KW-0472">Membrane</keyword>
<keyword evidence="1" id="KW-0812">Transmembrane</keyword>
<protein>
    <recommendedName>
        <fullName evidence="2">DUF3533 domain-containing protein</fullName>
    </recommendedName>
</protein>
<proteinExistence type="predicted"/>
<dbReference type="InterPro" id="IPR053001">
    <property type="entry name" value="MNNG_permease-like"/>
</dbReference>
<feature type="transmembrane region" description="Helical" evidence="1">
    <location>
        <begin position="319"/>
        <end position="340"/>
    </location>
</feature>
<keyword evidence="4" id="KW-1185">Reference proteome</keyword>
<dbReference type="Proteomes" id="UP000000267">
    <property type="component" value="Unassembled WGS sequence"/>
</dbReference>
<evidence type="ECO:0000313" key="3">
    <source>
        <dbReference type="EMBL" id="EDO16795.1"/>
    </source>
</evidence>
<dbReference type="AlphaFoldDB" id="A7TLV3"/>